<dbReference type="EMBL" id="VZRB01000068">
    <property type="protein sequence ID" value="KAB1139247.1"/>
    <property type="molecule type" value="Genomic_DNA"/>
</dbReference>
<evidence type="ECO:0000313" key="3">
    <source>
        <dbReference type="Proteomes" id="UP000442707"/>
    </source>
</evidence>
<dbReference type="RefSeq" id="WP_150958766.1">
    <property type="nucleotide sequence ID" value="NZ_VZRB01000068.1"/>
</dbReference>
<dbReference type="AlphaFoldDB" id="A0A6H9UMX4"/>
<name>A0A6H9UMX4_9ACTN</name>
<comment type="caution">
    <text evidence="2">The sequence shown here is derived from an EMBL/GenBank/DDBJ whole genome shotgun (WGS) entry which is preliminary data.</text>
</comment>
<protein>
    <submittedName>
        <fullName evidence="2">Uncharacterized protein</fullName>
    </submittedName>
</protein>
<gene>
    <name evidence="2" type="ORF">F7R91_40680</name>
</gene>
<evidence type="ECO:0000256" key="1">
    <source>
        <dbReference type="SAM" id="MobiDB-lite"/>
    </source>
</evidence>
<reference evidence="2 3" key="1">
    <citation type="submission" date="2019-09" db="EMBL/GenBank/DDBJ databases">
        <title>Screening of Novel Bioactive Compounds from Soil-Associated.</title>
        <authorList>
            <person name="Zhao S."/>
        </authorList>
    </citation>
    <scope>NUCLEOTIDE SEQUENCE [LARGE SCALE GENOMIC DNA]</scope>
    <source>
        <strain evidence="2 3">HIT-DPA4</strain>
    </source>
</reference>
<organism evidence="2 3">
    <name type="scientific">Streptomyces luteolifulvus</name>
    <dbReference type="NCBI Taxonomy" id="2615112"/>
    <lineage>
        <taxon>Bacteria</taxon>
        <taxon>Bacillati</taxon>
        <taxon>Actinomycetota</taxon>
        <taxon>Actinomycetes</taxon>
        <taxon>Kitasatosporales</taxon>
        <taxon>Streptomycetaceae</taxon>
        <taxon>Streptomyces</taxon>
    </lineage>
</organism>
<evidence type="ECO:0000313" key="2">
    <source>
        <dbReference type="EMBL" id="KAB1139247.1"/>
    </source>
</evidence>
<keyword evidence="3" id="KW-1185">Reference proteome</keyword>
<feature type="region of interest" description="Disordered" evidence="1">
    <location>
        <begin position="1"/>
        <end position="30"/>
    </location>
</feature>
<proteinExistence type="predicted"/>
<dbReference type="Proteomes" id="UP000442707">
    <property type="component" value="Unassembled WGS sequence"/>
</dbReference>
<accession>A0A6H9UMX4</accession>
<sequence>MNQRKDNYRAALRRGQADPGPHTPKPTTLSNRYVRITIELDPDVQRNLDRWMEPAVTLLTNTGATAVRVLTMLTARRPPR</sequence>